<feature type="compositionally biased region" description="Low complexity" evidence="2">
    <location>
        <begin position="205"/>
        <end position="224"/>
    </location>
</feature>
<dbReference type="GO" id="GO:0046872">
    <property type="term" value="F:metal ion binding"/>
    <property type="evidence" value="ECO:0007669"/>
    <property type="project" value="UniProtKB-KW"/>
</dbReference>
<feature type="region of interest" description="Disordered" evidence="2">
    <location>
        <begin position="197"/>
        <end position="224"/>
    </location>
</feature>
<proteinExistence type="predicted"/>
<evidence type="ECO:0000259" key="3">
    <source>
        <dbReference type="Pfam" id="PF07883"/>
    </source>
</evidence>
<protein>
    <submittedName>
        <fullName evidence="4">Cupin domain-containing protein</fullName>
    </submittedName>
</protein>
<dbReference type="PANTHER" id="PTHR35848:SF9">
    <property type="entry name" value="SLL1358 PROTEIN"/>
    <property type="match status" value="1"/>
</dbReference>
<evidence type="ECO:0000256" key="1">
    <source>
        <dbReference type="ARBA" id="ARBA00022723"/>
    </source>
</evidence>
<evidence type="ECO:0000313" key="5">
    <source>
        <dbReference type="Proteomes" id="UP000830434"/>
    </source>
</evidence>
<name>A0A8U0IH31_9EURY</name>
<keyword evidence="1" id="KW-0479">Metal-binding</keyword>
<dbReference type="AlphaFoldDB" id="A0A8U0IH31"/>
<evidence type="ECO:0000313" key="4">
    <source>
        <dbReference type="EMBL" id="UPV99378.1"/>
    </source>
</evidence>
<dbReference type="Proteomes" id="UP000830434">
    <property type="component" value="Chromosome"/>
</dbReference>
<dbReference type="RefSeq" id="WP_248653873.1">
    <property type="nucleotide sequence ID" value="NZ_CP096658.1"/>
</dbReference>
<feature type="domain" description="Cupin type-2" evidence="3">
    <location>
        <begin position="36"/>
        <end position="111"/>
    </location>
</feature>
<dbReference type="GeneID" id="72190726"/>
<dbReference type="InterPro" id="IPR013096">
    <property type="entry name" value="Cupin_2"/>
</dbReference>
<dbReference type="InterPro" id="IPR051610">
    <property type="entry name" value="GPI/OXD"/>
</dbReference>
<organism evidence="4 5">
    <name type="scientific">Halorussus gelatinilyticus</name>
    <dbReference type="NCBI Taxonomy" id="2937524"/>
    <lineage>
        <taxon>Archaea</taxon>
        <taxon>Methanobacteriati</taxon>
        <taxon>Methanobacteriota</taxon>
        <taxon>Stenosarchaea group</taxon>
        <taxon>Halobacteria</taxon>
        <taxon>Halobacteriales</taxon>
        <taxon>Haladaptataceae</taxon>
        <taxon>Halorussus</taxon>
    </lineage>
</organism>
<gene>
    <name evidence="4" type="ORF">M0R88_12685</name>
</gene>
<keyword evidence="5" id="KW-1185">Reference proteome</keyword>
<dbReference type="EMBL" id="CP096658">
    <property type="protein sequence ID" value="UPV99378.1"/>
    <property type="molecule type" value="Genomic_DNA"/>
</dbReference>
<dbReference type="Gene3D" id="2.60.120.10">
    <property type="entry name" value="Jelly Rolls"/>
    <property type="match status" value="1"/>
</dbReference>
<evidence type="ECO:0000256" key="2">
    <source>
        <dbReference type="SAM" id="MobiDB-lite"/>
    </source>
</evidence>
<dbReference type="InterPro" id="IPR014710">
    <property type="entry name" value="RmlC-like_jellyroll"/>
</dbReference>
<dbReference type="InterPro" id="IPR011051">
    <property type="entry name" value="RmlC_Cupin_sf"/>
</dbReference>
<dbReference type="PANTHER" id="PTHR35848">
    <property type="entry name" value="OXALATE-BINDING PROTEIN"/>
    <property type="match status" value="1"/>
</dbReference>
<accession>A0A8U0IH31</accession>
<feature type="compositionally biased region" description="Low complexity" evidence="2">
    <location>
        <begin position="138"/>
        <end position="149"/>
    </location>
</feature>
<dbReference type="KEGG" id="haxz:M0R88_12685"/>
<dbReference type="Pfam" id="PF07883">
    <property type="entry name" value="Cupin_2"/>
    <property type="match status" value="1"/>
</dbReference>
<dbReference type="SUPFAM" id="SSF51182">
    <property type="entry name" value="RmlC-like cupins"/>
    <property type="match status" value="1"/>
</dbReference>
<feature type="region of interest" description="Disordered" evidence="2">
    <location>
        <begin position="133"/>
        <end position="164"/>
    </location>
</feature>
<reference evidence="4" key="1">
    <citation type="submission" date="2022-04" db="EMBL/GenBank/DDBJ databases">
        <title>Diverse halophilic archaea isolated from saline environments.</title>
        <authorList>
            <person name="Cui H.-L."/>
        </authorList>
    </citation>
    <scope>NUCLEOTIDE SEQUENCE</scope>
    <source>
        <strain evidence="4">XZYJT40</strain>
    </source>
</reference>
<sequence length="244" mass="24717">MKNVAIADVDPTEFGDDAAVREGADRLGATDLAVNHYRIPPGEGFPSGLHAHGDQEEVFVVLDGTATFERLGPEREAADEIAVEAGEVVRFAPGEYQSGRNDGDELLVALALGAPPDSEDVRVPLDCPECGHGYLHPEAGGESEANGGSETDEEAGAADGETGETGVTLDCPACGAANVPRGCPDCGAEMRVALAGSDGAPSDPASAGTGDGTETATESETGVSARTVVVCTECGGEARSPFET</sequence>